<dbReference type="PANTHER" id="PTHR24223:SF456">
    <property type="entry name" value="MULTIDRUG RESISTANCE-ASSOCIATED PROTEIN LETHAL(2)03659"/>
    <property type="match status" value="1"/>
</dbReference>
<keyword evidence="8 9" id="KW-0472">Membrane</keyword>
<dbReference type="PROSITE" id="PS50893">
    <property type="entry name" value="ABC_TRANSPORTER_2"/>
    <property type="match status" value="1"/>
</dbReference>
<keyword evidence="5" id="KW-0547">Nucleotide-binding</keyword>
<dbReference type="InterPro" id="IPR011527">
    <property type="entry name" value="ABC1_TM_dom"/>
</dbReference>
<dbReference type="InterPro" id="IPR003593">
    <property type="entry name" value="AAA+_ATPase"/>
</dbReference>
<feature type="transmembrane region" description="Helical" evidence="9">
    <location>
        <begin position="12"/>
        <end position="35"/>
    </location>
</feature>
<feature type="transmembrane region" description="Helical" evidence="9">
    <location>
        <begin position="198"/>
        <end position="218"/>
    </location>
</feature>
<evidence type="ECO:0000256" key="1">
    <source>
        <dbReference type="ARBA" id="ARBA00004141"/>
    </source>
</evidence>
<evidence type="ECO:0000259" key="11">
    <source>
        <dbReference type="PROSITE" id="PS50929"/>
    </source>
</evidence>
<feature type="non-terminal residue" evidence="12">
    <location>
        <position position="1"/>
    </location>
</feature>
<accession>A0A7R9L7V2</accession>
<dbReference type="InterPro" id="IPR003439">
    <property type="entry name" value="ABC_transporter-like_ATP-bd"/>
</dbReference>
<evidence type="ECO:0000256" key="7">
    <source>
        <dbReference type="ARBA" id="ARBA00022989"/>
    </source>
</evidence>
<sequence>TSGADIGYTWTVWSAAGIVLCSVLILHSTHLNFVYMMKTGLRMRTACCALIYSKSIRLSRTSLGKTTVGQIINMMSNDANRFDEFAFWCHSILVAPLQLTLVMYILWGHLRWACLAGMAVLLLFIPFQGLMGRAFQKARRLTAPLTDNRIRLMAEIIAAMRVIKMYTWEMAFAHLVSEARKKEIHRIRQSSLLKGVNLSFYFMAVRIILYACCVTLVLTGRELTPERVFVSIAFFNIMRITITKQFPNCIAATAELNVVIHRLQTFLMLDEMTETTGNDGYDKTSVDNHVDKHHDNGLGVYIDNLTVRWNNEKPEPTLADISLSVKPGQLLAVIGTVGCGKSSLLMSILGELPVSYGQLSVRGRVSYAAQESWAFMASVRDNILFGAEYDEHRYRSVVKACALDTDFRLFPYGDKTLVGERGVSLSGGQRARVALARAIYHQADIYLLDDPLSAVDAHVAKHLFQKCIVDYLSDKVRVLVTHQIQFLKAAHKVLVLSEGRCVAQGTYDELRAAGVDFLSYIKPVSNTGTDYKQLTAGLQAYTPSIPSSIGDMSEMASSGAATAEAMAQELAAIDAETDELEQKRESKKSGSVESRVYWDYTKAGAGPALFTFTVLMTVLAQVLYQWSDLWLTQWTNAESTGQKTNIGHNLMVYSLLIAGLFVSVFVNTASFYTMCMRSSVKLYN</sequence>
<dbReference type="Pfam" id="PF00005">
    <property type="entry name" value="ABC_tran"/>
    <property type="match status" value="1"/>
</dbReference>
<evidence type="ECO:0008006" key="14">
    <source>
        <dbReference type="Google" id="ProtNLM"/>
    </source>
</evidence>
<evidence type="ECO:0000256" key="3">
    <source>
        <dbReference type="ARBA" id="ARBA00022448"/>
    </source>
</evidence>
<gene>
    <name evidence="12" type="ORF">OSB1V03_LOCUS16685</name>
</gene>
<evidence type="ECO:0000313" key="12">
    <source>
        <dbReference type="EMBL" id="CAD7636602.1"/>
    </source>
</evidence>
<dbReference type="FunFam" id="3.40.50.300:FF:000482">
    <property type="entry name" value="Multidrug resistance-associated protein member 4"/>
    <property type="match status" value="1"/>
</dbReference>
<keyword evidence="3" id="KW-0813">Transport</keyword>
<dbReference type="CDD" id="cd03250">
    <property type="entry name" value="ABCC_MRP_domain1"/>
    <property type="match status" value="1"/>
</dbReference>
<feature type="transmembrane region" description="Helical" evidence="9">
    <location>
        <begin position="112"/>
        <end position="131"/>
    </location>
</feature>
<dbReference type="OrthoDB" id="6500128at2759"/>
<dbReference type="SUPFAM" id="SSF52540">
    <property type="entry name" value="P-loop containing nucleoside triphosphate hydrolases"/>
    <property type="match status" value="1"/>
</dbReference>
<dbReference type="GO" id="GO:0005524">
    <property type="term" value="F:ATP binding"/>
    <property type="evidence" value="ECO:0007669"/>
    <property type="project" value="UniProtKB-KW"/>
</dbReference>
<evidence type="ECO:0000313" key="13">
    <source>
        <dbReference type="Proteomes" id="UP000759131"/>
    </source>
</evidence>
<evidence type="ECO:0000256" key="9">
    <source>
        <dbReference type="SAM" id="Phobius"/>
    </source>
</evidence>
<dbReference type="EMBL" id="CAJPIZ010018885">
    <property type="protein sequence ID" value="CAG2116727.1"/>
    <property type="molecule type" value="Genomic_DNA"/>
</dbReference>
<dbReference type="FunFam" id="1.20.1560.10:FF:000026">
    <property type="entry name" value="Multidrug resistance-associated protein lethal(2)03659"/>
    <property type="match status" value="1"/>
</dbReference>
<dbReference type="PANTHER" id="PTHR24223">
    <property type="entry name" value="ATP-BINDING CASSETTE SUB-FAMILY C"/>
    <property type="match status" value="1"/>
</dbReference>
<evidence type="ECO:0000256" key="2">
    <source>
        <dbReference type="ARBA" id="ARBA00009726"/>
    </source>
</evidence>
<dbReference type="InterPro" id="IPR017871">
    <property type="entry name" value="ABC_transporter-like_CS"/>
</dbReference>
<comment type="similarity">
    <text evidence="2">Belongs to the ABC transporter superfamily. ABCC family. Conjugate transporter (TC 3.A.1.208) subfamily.</text>
</comment>
<dbReference type="InterPro" id="IPR050173">
    <property type="entry name" value="ABC_transporter_C-like"/>
</dbReference>
<evidence type="ECO:0000256" key="4">
    <source>
        <dbReference type="ARBA" id="ARBA00022692"/>
    </source>
</evidence>
<keyword evidence="4 9" id="KW-0812">Transmembrane</keyword>
<dbReference type="PROSITE" id="PS00211">
    <property type="entry name" value="ABC_TRANSPORTER_1"/>
    <property type="match status" value="1"/>
</dbReference>
<dbReference type="GO" id="GO:0016887">
    <property type="term" value="F:ATP hydrolysis activity"/>
    <property type="evidence" value="ECO:0007669"/>
    <property type="project" value="InterPro"/>
</dbReference>
<keyword evidence="7 9" id="KW-1133">Transmembrane helix</keyword>
<dbReference type="SUPFAM" id="SSF90123">
    <property type="entry name" value="ABC transporter transmembrane region"/>
    <property type="match status" value="1"/>
</dbReference>
<evidence type="ECO:0000256" key="5">
    <source>
        <dbReference type="ARBA" id="ARBA00022741"/>
    </source>
</evidence>
<name>A0A7R9L7V2_9ACAR</name>
<evidence type="ECO:0000256" key="8">
    <source>
        <dbReference type="ARBA" id="ARBA00023136"/>
    </source>
</evidence>
<feature type="transmembrane region" description="Helical" evidence="9">
    <location>
        <begin position="650"/>
        <end position="672"/>
    </location>
</feature>
<dbReference type="SMART" id="SM00382">
    <property type="entry name" value="AAA"/>
    <property type="match status" value="1"/>
</dbReference>
<keyword evidence="13" id="KW-1185">Reference proteome</keyword>
<organism evidence="12">
    <name type="scientific">Medioppia subpectinata</name>
    <dbReference type="NCBI Taxonomy" id="1979941"/>
    <lineage>
        <taxon>Eukaryota</taxon>
        <taxon>Metazoa</taxon>
        <taxon>Ecdysozoa</taxon>
        <taxon>Arthropoda</taxon>
        <taxon>Chelicerata</taxon>
        <taxon>Arachnida</taxon>
        <taxon>Acari</taxon>
        <taxon>Acariformes</taxon>
        <taxon>Sarcoptiformes</taxon>
        <taxon>Oribatida</taxon>
        <taxon>Brachypylina</taxon>
        <taxon>Oppioidea</taxon>
        <taxon>Oppiidae</taxon>
        <taxon>Medioppia</taxon>
    </lineage>
</organism>
<dbReference type="InterPro" id="IPR036640">
    <property type="entry name" value="ABC1_TM_sf"/>
</dbReference>
<dbReference type="EMBL" id="OC873460">
    <property type="protein sequence ID" value="CAD7636602.1"/>
    <property type="molecule type" value="Genomic_DNA"/>
</dbReference>
<dbReference type="AlphaFoldDB" id="A0A7R9L7V2"/>
<feature type="non-terminal residue" evidence="12">
    <location>
        <position position="684"/>
    </location>
</feature>
<feature type="transmembrane region" description="Helical" evidence="9">
    <location>
        <begin position="85"/>
        <end position="106"/>
    </location>
</feature>
<reference evidence="12" key="1">
    <citation type="submission" date="2020-11" db="EMBL/GenBank/DDBJ databases">
        <authorList>
            <person name="Tran Van P."/>
        </authorList>
    </citation>
    <scope>NUCLEOTIDE SEQUENCE</scope>
</reference>
<comment type="subcellular location">
    <subcellularLocation>
        <location evidence="1">Membrane</location>
        <topology evidence="1">Multi-pass membrane protein</topology>
    </subcellularLocation>
</comment>
<feature type="domain" description="ABC transporter" evidence="10">
    <location>
        <begin position="300"/>
        <end position="523"/>
    </location>
</feature>
<proteinExistence type="inferred from homology"/>
<evidence type="ECO:0000256" key="6">
    <source>
        <dbReference type="ARBA" id="ARBA00022840"/>
    </source>
</evidence>
<dbReference type="GO" id="GO:0140359">
    <property type="term" value="F:ABC-type transporter activity"/>
    <property type="evidence" value="ECO:0007669"/>
    <property type="project" value="InterPro"/>
</dbReference>
<dbReference type="Proteomes" id="UP000759131">
    <property type="component" value="Unassembled WGS sequence"/>
</dbReference>
<dbReference type="Pfam" id="PF00664">
    <property type="entry name" value="ABC_membrane"/>
    <property type="match status" value="1"/>
</dbReference>
<keyword evidence="6" id="KW-0067">ATP-binding</keyword>
<protein>
    <recommendedName>
        <fullName evidence="14">Multidrug resistance-associated protein lethal(2)03659</fullName>
    </recommendedName>
</protein>
<feature type="domain" description="ABC transmembrane type-1" evidence="11">
    <location>
        <begin position="1"/>
        <end position="238"/>
    </location>
</feature>
<evidence type="ECO:0000259" key="10">
    <source>
        <dbReference type="PROSITE" id="PS50893"/>
    </source>
</evidence>
<dbReference type="Gene3D" id="3.40.50.300">
    <property type="entry name" value="P-loop containing nucleotide triphosphate hydrolases"/>
    <property type="match status" value="1"/>
</dbReference>
<dbReference type="GO" id="GO:0016020">
    <property type="term" value="C:membrane"/>
    <property type="evidence" value="ECO:0007669"/>
    <property type="project" value="UniProtKB-SubCell"/>
</dbReference>
<dbReference type="PROSITE" id="PS50929">
    <property type="entry name" value="ABC_TM1F"/>
    <property type="match status" value="1"/>
</dbReference>
<dbReference type="Gene3D" id="1.20.1560.10">
    <property type="entry name" value="ABC transporter type 1, transmembrane domain"/>
    <property type="match status" value="2"/>
</dbReference>
<dbReference type="InterPro" id="IPR027417">
    <property type="entry name" value="P-loop_NTPase"/>
</dbReference>